<reference evidence="5" key="1">
    <citation type="journal article" date="2023" name="Commun. Biol.">
        <title>Genome analysis of Parmales, the sister group of diatoms, reveals the evolutionary specialization of diatoms from phago-mixotrophs to photoautotrophs.</title>
        <authorList>
            <person name="Ban H."/>
            <person name="Sato S."/>
            <person name="Yoshikawa S."/>
            <person name="Yamada K."/>
            <person name="Nakamura Y."/>
            <person name="Ichinomiya M."/>
            <person name="Sato N."/>
            <person name="Blanc-Mathieu R."/>
            <person name="Endo H."/>
            <person name="Kuwata A."/>
            <person name="Ogata H."/>
        </authorList>
    </citation>
    <scope>NUCLEOTIDE SEQUENCE [LARGE SCALE GENOMIC DNA]</scope>
</reference>
<feature type="repeat" description="ANK" evidence="3">
    <location>
        <begin position="235"/>
        <end position="267"/>
    </location>
</feature>
<comment type="caution">
    <text evidence="4">The sequence shown here is derived from an EMBL/GenBank/DDBJ whole genome shotgun (WGS) entry which is preliminary data.</text>
</comment>
<dbReference type="AlphaFoldDB" id="A0A9W7FXW0"/>
<evidence type="ECO:0000313" key="5">
    <source>
        <dbReference type="Proteomes" id="UP001165065"/>
    </source>
</evidence>
<dbReference type="InterPro" id="IPR036770">
    <property type="entry name" value="Ankyrin_rpt-contain_sf"/>
</dbReference>
<dbReference type="PROSITE" id="PS50297">
    <property type="entry name" value="ANK_REP_REGION"/>
    <property type="match status" value="2"/>
</dbReference>
<sequence length="620" mass="69829">MDPSPEHAITSHPTQKLAPTLEEIKFSVGVAEAQRAPIALAPLRWNLVKLGRKWDAKISTFMAQATQQKSDLIKAHRQKMSKHNKKSKQAFEKAKEATPINKRLAMMQKSYENLMFAKQTNRAESLKRRLDPMVSSFYKKELATHISAARKETTRLKGTMEGERAKLDVELEHQVKRMMADKDADLKFARRKNARSSDDPFSLHFAAISGEMTRLETMLKRPKILKNIDMRDPDSGWTALHFAARNGQVEFARRLLEAKADVNALGPSDETPLHLASGWGTKETVGLLLQCGADKTMKYLGKTPLTIAKENMREDIAKLLAGWMRVGLGYKKMAELSEPPPKDYSEESDSRIATQLRALDMKIALSGRFHTGLVHSYSKLVKLYREGSPPRWEEAIESGKRIVEIRRHALQSVSEGGDGVEENVMLAAAMNNLGELCHAAEDYPNAKRYLSAALETMTNLRGADHQSTLPVLLNYANHLLESGAYDDARPLLTRYCETQRKLHTHEMGSPSLALVPTLDLLSYCCLLCGRYDESWSHLSLGTSIVSSNLGGECFEMAERHEKAGFLMFCKGERKRAEMEYLQAKRILEIHGREEFDDDVMRLENNIAVTLCAGRPESLKF</sequence>
<feature type="repeat" description="ANK" evidence="3">
    <location>
        <begin position="268"/>
        <end position="294"/>
    </location>
</feature>
<dbReference type="InterPro" id="IPR002110">
    <property type="entry name" value="Ankyrin_rpt"/>
</dbReference>
<dbReference type="SMART" id="SM00248">
    <property type="entry name" value="ANK"/>
    <property type="match status" value="2"/>
</dbReference>
<keyword evidence="5" id="KW-1185">Reference proteome</keyword>
<dbReference type="OrthoDB" id="194358at2759"/>
<dbReference type="PANTHER" id="PTHR24203:SF45">
    <property type="entry name" value="ANKYRIN REPEAT DOMAIN 6"/>
    <property type="match status" value="1"/>
</dbReference>
<keyword evidence="1" id="KW-0677">Repeat</keyword>
<name>A0A9W7FXW0_9STRA</name>
<dbReference type="EMBL" id="BRYA01000542">
    <property type="protein sequence ID" value="GMI22108.1"/>
    <property type="molecule type" value="Genomic_DNA"/>
</dbReference>
<dbReference type="InterPro" id="IPR011990">
    <property type="entry name" value="TPR-like_helical_dom_sf"/>
</dbReference>
<gene>
    <name evidence="4" type="ORF">TrCOL_g12450</name>
</gene>
<evidence type="ECO:0000256" key="1">
    <source>
        <dbReference type="ARBA" id="ARBA00022737"/>
    </source>
</evidence>
<proteinExistence type="predicted"/>
<evidence type="ECO:0000313" key="4">
    <source>
        <dbReference type="EMBL" id="GMI22108.1"/>
    </source>
</evidence>
<dbReference type="Pfam" id="PF12796">
    <property type="entry name" value="Ank_2"/>
    <property type="match status" value="2"/>
</dbReference>
<dbReference type="Gene3D" id="1.25.40.20">
    <property type="entry name" value="Ankyrin repeat-containing domain"/>
    <property type="match status" value="1"/>
</dbReference>
<dbReference type="Pfam" id="PF13424">
    <property type="entry name" value="TPR_12"/>
    <property type="match status" value="1"/>
</dbReference>
<dbReference type="Proteomes" id="UP001165065">
    <property type="component" value="Unassembled WGS sequence"/>
</dbReference>
<dbReference type="PRINTS" id="PR01415">
    <property type="entry name" value="ANKYRIN"/>
</dbReference>
<protein>
    <submittedName>
        <fullName evidence="4">Uncharacterized protein</fullName>
    </submittedName>
</protein>
<dbReference type="Gene3D" id="1.25.40.10">
    <property type="entry name" value="Tetratricopeptide repeat domain"/>
    <property type="match status" value="1"/>
</dbReference>
<dbReference type="PROSITE" id="PS50088">
    <property type="entry name" value="ANK_REPEAT"/>
    <property type="match status" value="2"/>
</dbReference>
<evidence type="ECO:0000256" key="2">
    <source>
        <dbReference type="ARBA" id="ARBA00023043"/>
    </source>
</evidence>
<dbReference type="SUPFAM" id="SSF48403">
    <property type="entry name" value="Ankyrin repeat"/>
    <property type="match status" value="1"/>
</dbReference>
<organism evidence="4 5">
    <name type="scientific">Triparma columacea</name>
    <dbReference type="NCBI Taxonomy" id="722753"/>
    <lineage>
        <taxon>Eukaryota</taxon>
        <taxon>Sar</taxon>
        <taxon>Stramenopiles</taxon>
        <taxon>Ochrophyta</taxon>
        <taxon>Bolidophyceae</taxon>
        <taxon>Parmales</taxon>
        <taxon>Triparmaceae</taxon>
        <taxon>Triparma</taxon>
    </lineage>
</organism>
<dbReference type="SUPFAM" id="SSF48452">
    <property type="entry name" value="TPR-like"/>
    <property type="match status" value="2"/>
</dbReference>
<evidence type="ECO:0000256" key="3">
    <source>
        <dbReference type="PROSITE-ProRule" id="PRU00023"/>
    </source>
</evidence>
<dbReference type="PANTHER" id="PTHR24203">
    <property type="entry name" value="ANKYRIN REPEAT FAMILY PROTEIN"/>
    <property type="match status" value="1"/>
</dbReference>
<keyword evidence="2 3" id="KW-0040">ANK repeat</keyword>
<accession>A0A9W7FXW0</accession>